<evidence type="ECO:0000256" key="2">
    <source>
        <dbReference type="SAM" id="Phobius"/>
    </source>
</evidence>
<proteinExistence type="predicted"/>
<dbReference type="AlphaFoldDB" id="A0A7X6R0N9"/>
<feature type="transmembrane region" description="Helical" evidence="2">
    <location>
        <begin position="97"/>
        <end position="124"/>
    </location>
</feature>
<reference evidence="3 4" key="1">
    <citation type="submission" date="2020-04" db="EMBL/GenBank/DDBJ databases">
        <title>MicrobeNet Type strains.</title>
        <authorList>
            <person name="Nicholson A.C."/>
        </authorList>
    </citation>
    <scope>NUCLEOTIDE SEQUENCE [LARGE SCALE GENOMIC DNA]</scope>
    <source>
        <strain evidence="3 4">ATCC BAA-788</strain>
    </source>
</reference>
<keyword evidence="4" id="KW-1185">Reference proteome</keyword>
<gene>
    <name evidence="3" type="ORF">HGA03_17815</name>
</gene>
<comment type="caution">
    <text evidence="3">The sequence shown here is derived from an EMBL/GenBank/DDBJ whole genome shotgun (WGS) entry which is preliminary data.</text>
</comment>
<sequence length="146" mass="15203">MSSPVPPPEPQQPDQPQPWTGPEPTQPAPGAPQYPYPTAAPVAPQYQQPSASPAGSRTLPIVALVLSVIGCTSLVGIVLGIVSLVKKRGAGDTASTVMAWIAIAVGALWLVALTIIGLGIFAVWDTCQELGNGTHYVDGIRYTCNF</sequence>
<feature type="region of interest" description="Disordered" evidence="1">
    <location>
        <begin position="1"/>
        <end position="55"/>
    </location>
</feature>
<feature type="compositionally biased region" description="Low complexity" evidence="1">
    <location>
        <begin position="36"/>
        <end position="55"/>
    </location>
</feature>
<protein>
    <submittedName>
        <fullName evidence="3">DUF4190 domain-containing protein</fullName>
    </submittedName>
</protein>
<feature type="compositionally biased region" description="Pro residues" evidence="1">
    <location>
        <begin position="1"/>
        <end position="35"/>
    </location>
</feature>
<dbReference type="RefSeq" id="WP_168631643.1">
    <property type="nucleotide sequence ID" value="NZ_BONL01000017.1"/>
</dbReference>
<feature type="transmembrane region" description="Helical" evidence="2">
    <location>
        <begin position="61"/>
        <end position="85"/>
    </location>
</feature>
<evidence type="ECO:0000313" key="4">
    <source>
        <dbReference type="Proteomes" id="UP000581206"/>
    </source>
</evidence>
<evidence type="ECO:0000313" key="3">
    <source>
        <dbReference type="EMBL" id="NKY24519.1"/>
    </source>
</evidence>
<keyword evidence="2" id="KW-0812">Transmembrane</keyword>
<evidence type="ECO:0000256" key="1">
    <source>
        <dbReference type="SAM" id="MobiDB-lite"/>
    </source>
</evidence>
<dbReference type="EMBL" id="JAAXOX010000017">
    <property type="protein sequence ID" value="NKY24519.1"/>
    <property type="molecule type" value="Genomic_DNA"/>
</dbReference>
<keyword evidence="2" id="KW-0472">Membrane</keyword>
<name>A0A7X6R0N9_9CELL</name>
<keyword evidence="2" id="KW-1133">Transmembrane helix</keyword>
<organism evidence="3 4">
    <name type="scientific">Cellulomonas denverensis</name>
    <dbReference type="NCBI Taxonomy" id="264297"/>
    <lineage>
        <taxon>Bacteria</taxon>
        <taxon>Bacillati</taxon>
        <taxon>Actinomycetota</taxon>
        <taxon>Actinomycetes</taxon>
        <taxon>Micrococcales</taxon>
        <taxon>Cellulomonadaceae</taxon>
        <taxon>Cellulomonas</taxon>
    </lineage>
</organism>
<accession>A0A7X6R0N9</accession>
<dbReference type="Proteomes" id="UP000581206">
    <property type="component" value="Unassembled WGS sequence"/>
</dbReference>